<keyword evidence="7 24" id="KW-0997">Cell inner membrane</keyword>
<evidence type="ECO:0000256" key="19">
    <source>
        <dbReference type="ARBA" id="ARBA00023264"/>
    </source>
</evidence>
<keyword evidence="12 24" id="KW-0418">Kinase</keyword>
<evidence type="ECO:0000256" key="21">
    <source>
        <dbReference type="PIRSR" id="PIRSR600829-2"/>
    </source>
</evidence>
<keyword evidence="18" id="KW-0594">Phospholipid biosynthesis</keyword>
<keyword evidence="17 24" id="KW-0472">Membrane</keyword>
<keyword evidence="8 24" id="KW-0808">Transferase</keyword>
<dbReference type="EC" id="2.7.1.107" evidence="3 24"/>
<dbReference type="OrthoDB" id="9796011at2"/>
<evidence type="ECO:0000256" key="2">
    <source>
        <dbReference type="ARBA" id="ARBA00005967"/>
    </source>
</evidence>
<keyword evidence="15 24" id="KW-1133">Transmembrane helix</keyword>
<feature type="transmembrane region" description="Helical" evidence="24">
    <location>
        <begin position="43"/>
        <end position="60"/>
    </location>
</feature>
<dbReference type="CDD" id="cd14264">
    <property type="entry name" value="DAGK_IM"/>
    <property type="match status" value="1"/>
</dbReference>
<dbReference type="Proteomes" id="UP000282438">
    <property type="component" value="Chromosome"/>
</dbReference>
<evidence type="ECO:0000256" key="17">
    <source>
        <dbReference type="ARBA" id="ARBA00023136"/>
    </source>
</evidence>
<feature type="binding site" evidence="22">
    <location>
        <position position="86"/>
    </location>
    <ligand>
        <name>ATP</name>
        <dbReference type="ChEBI" id="CHEBI:30616"/>
    </ligand>
</feature>
<evidence type="ECO:0000256" key="11">
    <source>
        <dbReference type="ARBA" id="ARBA00022741"/>
    </source>
</evidence>
<dbReference type="RefSeq" id="WP_125974999.1">
    <property type="nucleotide sequence ID" value="NZ_CP034433.1"/>
</dbReference>
<evidence type="ECO:0000256" key="3">
    <source>
        <dbReference type="ARBA" id="ARBA00012133"/>
    </source>
</evidence>
<evidence type="ECO:0000313" key="26">
    <source>
        <dbReference type="Proteomes" id="UP000282438"/>
    </source>
</evidence>
<dbReference type="InterPro" id="IPR000829">
    <property type="entry name" value="DAGK"/>
</dbReference>
<dbReference type="Pfam" id="PF01219">
    <property type="entry name" value="DAGK_prokar"/>
    <property type="match status" value="1"/>
</dbReference>
<keyword evidence="10 23" id="KW-0479">Metal-binding</keyword>
<feature type="binding site" evidence="22">
    <location>
        <position position="18"/>
    </location>
    <ligand>
        <name>ATP</name>
        <dbReference type="ChEBI" id="CHEBI:30616"/>
    </ligand>
</feature>
<keyword evidence="11 22" id="KW-0547">Nucleotide-binding</keyword>
<dbReference type="PANTHER" id="PTHR34299:SF1">
    <property type="entry name" value="DIACYLGLYCEROL KINASE"/>
    <property type="match status" value="1"/>
</dbReference>
<dbReference type="InterPro" id="IPR036945">
    <property type="entry name" value="DAGK_sf"/>
</dbReference>
<evidence type="ECO:0000256" key="22">
    <source>
        <dbReference type="PIRSR" id="PIRSR600829-3"/>
    </source>
</evidence>
<proteinExistence type="inferred from homology"/>
<evidence type="ECO:0000256" key="16">
    <source>
        <dbReference type="ARBA" id="ARBA00023098"/>
    </source>
</evidence>
<comment type="subcellular location">
    <subcellularLocation>
        <location evidence="1 24">Cell inner membrane</location>
        <topology evidence="1 24">Multi-pass membrane protein</topology>
    </subcellularLocation>
</comment>
<dbReference type="PANTHER" id="PTHR34299">
    <property type="entry name" value="DIACYLGLYCEROL KINASE"/>
    <property type="match status" value="1"/>
</dbReference>
<evidence type="ECO:0000313" key="25">
    <source>
        <dbReference type="EMBL" id="AZN37418.1"/>
    </source>
</evidence>
<gene>
    <name evidence="25" type="ORF">EJO50_13535</name>
</gene>
<comment type="similarity">
    <text evidence="2 24">Belongs to the bacterial diacylglycerol kinase family.</text>
</comment>
<name>A0A3S8ZVE6_9NEIS</name>
<feature type="binding site" evidence="21">
    <location>
        <position position="108"/>
    </location>
    <ligand>
        <name>substrate</name>
    </ligand>
</feature>
<dbReference type="Gene3D" id="1.10.287.3610">
    <property type="match status" value="1"/>
</dbReference>
<feature type="transmembrane region" description="Helical" evidence="24">
    <location>
        <begin position="106"/>
        <end position="127"/>
    </location>
</feature>
<dbReference type="GO" id="GO:0004143">
    <property type="term" value="F:ATP-dependent diacylglycerol kinase activity"/>
    <property type="evidence" value="ECO:0007669"/>
    <property type="project" value="UniProtKB-EC"/>
</dbReference>
<evidence type="ECO:0000256" key="5">
    <source>
        <dbReference type="ARBA" id="ARBA00022475"/>
    </source>
</evidence>
<dbReference type="PROSITE" id="PS01069">
    <property type="entry name" value="DAGK_PROKAR"/>
    <property type="match status" value="1"/>
</dbReference>
<organism evidence="25 26">
    <name type="scientific">Iodobacter ciconiae</name>
    <dbReference type="NCBI Taxonomy" id="2496266"/>
    <lineage>
        <taxon>Bacteria</taxon>
        <taxon>Pseudomonadati</taxon>
        <taxon>Pseudomonadota</taxon>
        <taxon>Betaproteobacteria</taxon>
        <taxon>Neisseriales</taxon>
        <taxon>Chitinibacteraceae</taxon>
        <taxon>Iodobacter</taxon>
    </lineage>
</organism>
<evidence type="ECO:0000256" key="23">
    <source>
        <dbReference type="PIRSR" id="PIRSR600829-4"/>
    </source>
</evidence>
<evidence type="ECO:0000256" key="24">
    <source>
        <dbReference type="RuleBase" id="RU363065"/>
    </source>
</evidence>
<keyword evidence="13 22" id="KW-0067">ATP-binding</keyword>
<evidence type="ECO:0000256" key="12">
    <source>
        <dbReference type="ARBA" id="ARBA00022777"/>
    </source>
</evidence>
<feature type="binding site" evidence="21">
    <location>
        <position position="18"/>
    </location>
    <ligand>
        <name>substrate</name>
    </ligand>
</feature>
<evidence type="ECO:0000256" key="15">
    <source>
        <dbReference type="ARBA" id="ARBA00022989"/>
    </source>
</evidence>
<evidence type="ECO:0000256" key="4">
    <source>
        <dbReference type="ARBA" id="ARBA00017575"/>
    </source>
</evidence>
<feature type="binding site" evidence="23">
    <location>
        <position position="86"/>
    </location>
    <ligand>
        <name>a divalent metal cation</name>
        <dbReference type="ChEBI" id="CHEBI:60240"/>
    </ligand>
</feature>
<evidence type="ECO:0000256" key="1">
    <source>
        <dbReference type="ARBA" id="ARBA00004429"/>
    </source>
</evidence>
<evidence type="ECO:0000256" key="20">
    <source>
        <dbReference type="PIRSR" id="PIRSR600829-1"/>
    </source>
</evidence>
<keyword evidence="9 24" id="KW-0812">Transmembrane</keyword>
<feature type="binding site" evidence="21">
    <location>
        <position position="65"/>
    </location>
    <ligand>
        <name>substrate</name>
    </ligand>
</feature>
<keyword evidence="6" id="KW-0444">Lipid biosynthesis</keyword>
<sequence>MEFNVSESPFKGKTGVARVFNALGYSLDGLKAGWLNEAAFRQVTLLALLGIPGALLIPGLPHWGRALLIASHLASMIVELLNSAIEAAVDHTSLERHELAKRAKDLGSAAQLVCLLNLALMWCLVVLG</sequence>
<feature type="transmembrane region" description="Helical" evidence="24">
    <location>
        <begin position="66"/>
        <end position="85"/>
    </location>
</feature>
<feature type="binding site" evidence="22">
    <location>
        <begin position="104"/>
        <end position="105"/>
    </location>
    <ligand>
        <name>ATP</name>
        <dbReference type="ChEBI" id="CHEBI:30616"/>
    </ligand>
</feature>
<dbReference type="GO" id="GO:0006654">
    <property type="term" value="P:phosphatidic acid biosynthetic process"/>
    <property type="evidence" value="ECO:0007669"/>
    <property type="project" value="InterPro"/>
</dbReference>
<evidence type="ECO:0000256" key="14">
    <source>
        <dbReference type="ARBA" id="ARBA00022842"/>
    </source>
</evidence>
<feature type="binding site" evidence="22">
    <location>
        <begin position="95"/>
        <end position="97"/>
    </location>
    <ligand>
        <name>ATP</name>
        <dbReference type="ChEBI" id="CHEBI:30616"/>
    </ligand>
</feature>
<feature type="binding site" evidence="22">
    <location>
        <position position="25"/>
    </location>
    <ligand>
        <name>ATP</name>
        <dbReference type="ChEBI" id="CHEBI:30616"/>
    </ligand>
</feature>
<keyword evidence="5" id="KW-1003">Cell membrane</keyword>
<keyword evidence="14 23" id="KW-0460">Magnesium</keyword>
<evidence type="ECO:0000256" key="9">
    <source>
        <dbReference type="ARBA" id="ARBA00022692"/>
    </source>
</evidence>
<dbReference type="GO" id="GO:0005886">
    <property type="term" value="C:plasma membrane"/>
    <property type="evidence" value="ECO:0007669"/>
    <property type="project" value="UniProtKB-SubCell"/>
</dbReference>
<keyword evidence="26" id="KW-1185">Reference proteome</keyword>
<dbReference type="GO" id="GO:0005524">
    <property type="term" value="F:ATP binding"/>
    <property type="evidence" value="ECO:0007669"/>
    <property type="project" value="UniProtKB-KW"/>
</dbReference>
<comment type="function">
    <text evidence="24">Catalyzes the ATP-dependent phosphorylation of sn-l,2-diacylglycerol (DAG) to phosphatidic acid. Involved in the recycling of diacylglycerol produced as a by-product during membrane-derived oligosaccharide (MDO) biosynthesis.</text>
</comment>
<feature type="binding site" evidence="21">
    <location>
        <position position="79"/>
    </location>
    <ligand>
        <name>substrate</name>
    </ligand>
</feature>
<accession>A0A3S8ZVE6</accession>
<feature type="active site" description="Proton acceptor" evidence="20">
    <location>
        <position position="79"/>
    </location>
</feature>
<dbReference type="KEGG" id="iod:EJO50_13535"/>
<evidence type="ECO:0000256" key="13">
    <source>
        <dbReference type="ARBA" id="ARBA00022840"/>
    </source>
</evidence>
<evidence type="ECO:0000256" key="6">
    <source>
        <dbReference type="ARBA" id="ARBA00022516"/>
    </source>
</evidence>
<feature type="binding site" evidence="22">
    <location>
        <position position="37"/>
    </location>
    <ligand>
        <name>ATP</name>
        <dbReference type="ChEBI" id="CHEBI:30616"/>
    </ligand>
</feature>
<evidence type="ECO:0000256" key="18">
    <source>
        <dbReference type="ARBA" id="ARBA00023209"/>
    </source>
</evidence>
<comment type="catalytic activity">
    <reaction evidence="24">
        <text>a 1,2-diacyl-sn-glycerol + ATP = a 1,2-diacyl-sn-glycero-3-phosphate + ADP + H(+)</text>
        <dbReference type="Rhea" id="RHEA:10272"/>
        <dbReference type="ChEBI" id="CHEBI:15378"/>
        <dbReference type="ChEBI" id="CHEBI:17815"/>
        <dbReference type="ChEBI" id="CHEBI:30616"/>
        <dbReference type="ChEBI" id="CHEBI:58608"/>
        <dbReference type="ChEBI" id="CHEBI:456216"/>
        <dbReference type="EC" id="2.7.1.107"/>
    </reaction>
</comment>
<dbReference type="InterPro" id="IPR033718">
    <property type="entry name" value="DAGK_prok"/>
</dbReference>
<comment type="cofactor">
    <cofactor evidence="23">
        <name>Mg(2+)</name>
        <dbReference type="ChEBI" id="CHEBI:18420"/>
    </cofactor>
    <text evidence="23">Mn(2+), Zn(2+), Cd(2+) and Co(2+) support activity to lesser extents.</text>
</comment>
<keyword evidence="19 24" id="KW-1208">Phospholipid metabolism</keyword>
<dbReference type="EMBL" id="CP034433">
    <property type="protein sequence ID" value="AZN37418.1"/>
    <property type="molecule type" value="Genomic_DNA"/>
</dbReference>
<protein>
    <recommendedName>
        <fullName evidence="4 24">Diacylglycerol kinase</fullName>
        <ecNumber evidence="3 24">2.7.1.107</ecNumber>
    </recommendedName>
</protein>
<evidence type="ECO:0000256" key="8">
    <source>
        <dbReference type="ARBA" id="ARBA00022679"/>
    </source>
</evidence>
<keyword evidence="16 24" id="KW-0443">Lipid metabolism</keyword>
<feature type="binding site" evidence="23">
    <location>
        <position position="37"/>
    </location>
    <ligand>
        <name>a divalent metal cation</name>
        <dbReference type="ChEBI" id="CHEBI:60240"/>
    </ligand>
</feature>
<dbReference type="AlphaFoldDB" id="A0A3S8ZVE6"/>
<evidence type="ECO:0000256" key="7">
    <source>
        <dbReference type="ARBA" id="ARBA00022519"/>
    </source>
</evidence>
<reference evidence="25 26" key="1">
    <citation type="submission" date="2018-12" db="EMBL/GenBank/DDBJ databases">
        <title>Complete genome sequence of Iodobacter sp. H11R3.</title>
        <authorList>
            <person name="Bae J.-W."/>
        </authorList>
    </citation>
    <scope>NUCLEOTIDE SEQUENCE [LARGE SCALE GENOMIC DNA]</scope>
    <source>
        <strain evidence="25 26">H11R3</strain>
    </source>
</reference>
<evidence type="ECO:0000256" key="10">
    <source>
        <dbReference type="ARBA" id="ARBA00022723"/>
    </source>
</evidence>
<dbReference type="GO" id="GO:0046872">
    <property type="term" value="F:metal ion binding"/>
    <property type="evidence" value="ECO:0007669"/>
    <property type="project" value="UniProtKB-KW"/>
</dbReference>